<dbReference type="InterPro" id="IPR025667">
    <property type="entry name" value="SprB_repeat"/>
</dbReference>
<dbReference type="InterPro" id="IPR013783">
    <property type="entry name" value="Ig-like_fold"/>
</dbReference>
<dbReference type="InterPro" id="IPR008964">
    <property type="entry name" value="Invasin/intimin_cell_adhesion"/>
</dbReference>
<name>A0A839ATI2_9FLAO</name>
<dbReference type="SUPFAM" id="SSF49373">
    <property type="entry name" value="Invasin/intimin cell-adhesion fragments"/>
    <property type="match status" value="1"/>
</dbReference>
<dbReference type="AlphaFoldDB" id="A0A839ATI2"/>
<accession>A0A839ATI2</accession>
<protein>
    <submittedName>
        <fullName evidence="1">SprB repeat-containing protein</fullName>
    </submittedName>
</protein>
<feature type="non-terminal residue" evidence="1">
    <location>
        <position position="1"/>
    </location>
</feature>
<sequence length="195" mass="20710">SIVLTVIGGVEPYSYSWKHSSASTQALTGLSSGDYEVTVRDKNLCEIVLPIKISQPSKGLSIITKKVKDVTGNGLSNGEIRVEVEGGTPDYTYEWSGVNGVLSNNTSTLSGIKAGTYTLKVTDIKGCELPRTYKVEEPLLLEATIEETAILCNGGEGKLSASVKGGVEPYRYEWRKKGSTTIEGVLSSLEGVGSG</sequence>
<feature type="non-terminal residue" evidence="1">
    <location>
        <position position="195"/>
    </location>
</feature>
<dbReference type="EMBL" id="JACGLS010000014">
    <property type="protein sequence ID" value="MBA6157394.1"/>
    <property type="molecule type" value="Genomic_DNA"/>
</dbReference>
<dbReference type="Pfam" id="PF13573">
    <property type="entry name" value="SprB"/>
    <property type="match status" value="1"/>
</dbReference>
<evidence type="ECO:0000313" key="1">
    <source>
        <dbReference type="EMBL" id="MBA6157394.1"/>
    </source>
</evidence>
<dbReference type="Gene3D" id="2.60.40.10">
    <property type="entry name" value="Immunoglobulins"/>
    <property type="match status" value="1"/>
</dbReference>
<evidence type="ECO:0000313" key="2">
    <source>
        <dbReference type="Proteomes" id="UP000563906"/>
    </source>
</evidence>
<dbReference type="Proteomes" id="UP000563906">
    <property type="component" value="Unassembled WGS sequence"/>
</dbReference>
<organism evidence="1 2">
    <name type="scientific">Tenacibaculum pelagium</name>
    <dbReference type="NCBI Taxonomy" id="2759527"/>
    <lineage>
        <taxon>Bacteria</taxon>
        <taxon>Pseudomonadati</taxon>
        <taxon>Bacteroidota</taxon>
        <taxon>Flavobacteriia</taxon>
        <taxon>Flavobacteriales</taxon>
        <taxon>Flavobacteriaceae</taxon>
        <taxon>Tenacibaculum</taxon>
    </lineage>
</organism>
<keyword evidence="2" id="KW-1185">Reference proteome</keyword>
<comment type="caution">
    <text evidence="1">The sequence shown here is derived from an EMBL/GenBank/DDBJ whole genome shotgun (WGS) entry which is preliminary data.</text>
</comment>
<dbReference type="RefSeq" id="WP_182125895.1">
    <property type="nucleotide sequence ID" value="NZ_JACGLS010000014.1"/>
</dbReference>
<proteinExistence type="predicted"/>
<gene>
    <name evidence="1" type="ORF">H3Z83_12825</name>
</gene>
<reference evidence="1 2" key="1">
    <citation type="submission" date="2020-07" db="EMBL/GenBank/DDBJ databases">
        <title>Bacterium isolated from marine sediment.</title>
        <authorList>
            <person name="Shang D."/>
            <person name="Du Z.-J."/>
        </authorList>
    </citation>
    <scope>NUCLEOTIDE SEQUENCE [LARGE SCALE GENOMIC DNA]</scope>
    <source>
        <strain evidence="1 2">S7007</strain>
    </source>
</reference>